<feature type="domain" description="Dickkopf N-terminal cysteine-rich" evidence="2">
    <location>
        <begin position="65"/>
        <end position="113"/>
    </location>
</feature>
<dbReference type="AlphaFoldDB" id="A0A183TKH8"/>
<dbReference type="InterPro" id="IPR006796">
    <property type="entry name" value="Dickkopf_N"/>
</dbReference>
<evidence type="ECO:0000313" key="4">
    <source>
        <dbReference type="Proteomes" id="UP000275846"/>
    </source>
</evidence>
<feature type="region of interest" description="Disordered" evidence="1">
    <location>
        <begin position="24"/>
        <end position="54"/>
    </location>
</feature>
<dbReference type="Pfam" id="PF04706">
    <property type="entry name" value="Dickkopf_N"/>
    <property type="match status" value="1"/>
</dbReference>
<evidence type="ECO:0000313" key="5">
    <source>
        <dbReference type="WBParaSite" id="SSLN_0001762501-mRNA-1"/>
    </source>
</evidence>
<proteinExistence type="predicted"/>
<sequence length="161" mass="17866">MNYPYSVWRLRLARAIDHSGSAQANEFSNANDGEPDGRAICTPTSNTGDEMSADNDPHCAEENESCMFETNCCPGLYCVTRGSQGVCQNKSQLKNRCLMDKDCPPGMCCHWGELGGLGTCAEVCDDAPPTDVPVGSYRGSDFWRLWARKRQLFGKRRRTLE</sequence>
<evidence type="ECO:0000259" key="2">
    <source>
        <dbReference type="Pfam" id="PF04706"/>
    </source>
</evidence>
<dbReference type="EMBL" id="UYSU01041781">
    <property type="protein sequence ID" value="VDM03362.1"/>
    <property type="molecule type" value="Genomic_DNA"/>
</dbReference>
<gene>
    <name evidence="3" type="ORF">SSLN_LOCUS16976</name>
</gene>
<dbReference type="GO" id="GO:0030178">
    <property type="term" value="P:negative regulation of Wnt signaling pathway"/>
    <property type="evidence" value="ECO:0007669"/>
    <property type="project" value="InterPro"/>
</dbReference>
<dbReference type="Proteomes" id="UP000275846">
    <property type="component" value="Unassembled WGS sequence"/>
</dbReference>
<protein>
    <submittedName>
        <fullName evidence="5">Dickkopf_N domain-containing protein</fullName>
    </submittedName>
</protein>
<reference evidence="5" key="1">
    <citation type="submission" date="2016-06" db="UniProtKB">
        <authorList>
            <consortium name="WormBaseParasite"/>
        </authorList>
    </citation>
    <scope>IDENTIFICATION</scope>
</reference>
<organism evidence="5">
    <name type="scientific">Schistocephalus solidus</name>
    <name type="common">Tapeworm</name>
    <dbReference type="NCBI Taxonomy" id="70667"/>
    <lineage>
        <taxon>Eukaryota</taxon>
        <taxon>Metazoa</taxon>
        <taxon>Spiralia</taxon>
        <taxon>Lophotrochozoa</taxon>
        <taxon>Platyhelminthes</taxon>
        <taxon>Cestoda</taxon>
        <taxon>Eucestoda</taxon>
        <taxon>Diphyllobothriidea</taxon>
        <taxon>Diphyllobothriidae</taxon>
        <taxon>Schistocephalus</taxon>
    </lineage>
</organism>
<accession>A0A183TKH8</accession>
<evidence type="ECO:0000313" key="3">
    <source>
        <dbReference type="EMBL" id="VDM03362.1"/>
    </source>
</evidence>
<dbReference type="GO" id="GO:0005576">
    <property type="term" value="C:extracellular region"/>
    <property type="evidence" value="ECO:0007669"/>
    <property type="project" value="InterPro"/>
</dbReference>
<name>A0A183TKH8_SCHSO</name>
<dbReference type="OrthoDB" id="6265741at2759"/>
<evidence type="ECO:0000256" key="1">
    <source>
        <dbReference type="SAM" id="MobiDB-lite"/>
    </source>
</evidence>
<keyword evidence="4" id="KW-1185">Reference proteome</keyword>
<dbReference type="WBParaSite" id="SSLN_0001762501-mRNA-1">
    <property type="protein sequence ID" value="SSLN_0001762501-mRNA-1"/>
    <property type="gene ID" value="SSLN_0001762501"/>
</dbReference>
<reference evidence="3 4" key="2">
    <citation type="submission" date="2018-11" db="EMBL/GenBank/DDBJ databases">
        <authorList>
            <consortium name="Pathogen Informatics"/>
        </authorList>
    </citation>
    <scope>NUCLEOTIDE SEQUENCE [LARGE SCALE GENOMIC DNA]</scope>
    <source>
        <strain evidence="3 4">NST_G2</strain>
    </source>
</reference>